<protein>
    <submittedName>
        <fullName evidence="4">Efflux RND transporter periplasmic adaptor subunit</fullName>
    </submittedName>
</protein>
<evidence type="ECO:0000256" key="3">
    <source>
        <dbReference type="SAM" id="Phobius"/>
    </source>
</evidence>
<dbReference type="Gene3D" id="2.40.50.100">
    <property type="match status" value="1"/>
</dbReference>
<comment type="similarity">
    <text evidence="1">Belongs to the membrane fusion protein (MFP) (TC 8.A.1) family.</text>
</comment>
<keyword evidence="3" id="KW-0812">Transmembrane</keyword>
<dbReference type="GO" id="GO:0015562">
    <property type="term" value="F:efflux transmembrane transporter activity"/>
    <property type="evidence" value="ECO:0007669"/>
    <property type="project" value="TreeGrafter"/>
</dbReference>
<dbReference type="SUPFAM" id="SSF111369">
    <property type="entry name" value="HlyD-like secretion proteins"/>
    <property type="match status" value="1"/>
</dbReference>
<evidence type="ECO:0000256" key="2">
    <source>
        <dbReference type="SAM" id="Coils"/>
    </source>
</evidence>
<dbReference type="AlphaFoldDB" id="A0A8A4TM85"/>
<reference evidence="4" key="1">
    <citation type="submission" date="2021-03" db="EMBL/GenBank/DDBJ databases">
        <title>Acanthopleuribacteraceae sp. M133.</title>
        <authorList>
            <person name="Wang G."/>
        </authorList>
    </citation>
    <scope>NUCLEOTIDE SEQUENCE</scope>
    <source>
        <strain evidence="4">M133</strain>
    </source>
</reference>
<dbReference type="NCBIfam" id="TIGR01730">
    <property type="entry name" value="RND_mfp"/>
    <property type="match status" value="1"/>
</dbReference>
<name>A0A8A4TM85_SULCO</name>
<organism evidence="4 5">
    <name type="scientific">Sulfidibacter corallicola</name>
    <dbReference type="NCBI Taxonomy" id="2818388"/>
    <lineage>
        <taxon>Bacteria</taxon>
        <taxon>Pseudomonadati</taxon>
        <taxon>Acidobacteriota</taxon>
        <taxon>Holophagae</taxon>
        <taxon>Acanthopleuribacterales</taxon>
        <taxon>Acanthopleuribacteraceae</taxon>
        <taxon>Sulfidibacter</taxon>
    </lineage>
</organism>
<dbReference type="Gene3D" id="1.10.287.470">
    <property type="entry name" value="Helix hairpin bin"/>
    <property type="match status" value="1"/>
</dbReference>
<dbReference type="PANTHER" id="PTHR30469">
    <property type="entry name" value="MULTIDRUG RESISTANCE PROTEIN MDTA"/>
    <property type="match status" value="1"/>
</dbReference>
<gene>
    <name evidence="4" type="ORF">J3U87_34185</name>
</gene>
<keyword evidence="5" id="KW-1185">Reference proteome</keyword>
<keyword evidence="3" id="KW-1133">Transmembrane helix</keyword>
<dbReference type="PANTHER" id="PTHR30469:SF15">
    <property type="entry name" value="HLYD FAMILY OF SECRETION PROTEINS"/>
    <property type="match status" value="1"/>
</dbReference>
<dbReference type="RefSeq" id="WP_237380549.1">
    <property type="nucleotide sequence ID" value="NZ_CP071793.1"/>
</dbReference>
<feature type="transmembrane region" description="Helical" evidence="3">
    <location>
        <begin position="20"/>
        <end position="38"/>
    </location>
</feature>
<dbReference type="GO" id="GO:1990281">
    <property type="term" value="C:efflux pump complex"/>
    <property type="evidence" value="ECO:0007669"/>
    <property type="project" value="TreeGrafter"/>
</dbReference>
<proteinExistence type="inferred from homology"/>
<keyword evidence="3" id="KW-0472">Membrane</keyword>
<dbReference type="EMBL" id="CP071793">
    <property type="protein sequence ID" value="QTD50663.1"/>
    <property type="molecule type" value="Genomic_DNA"/>
</dbReference>
<evidence type="ECO:0000313" key="5">
    <source>
        <dbReference type="Proteomes" id="UP000663929"/>
    </source>
</evidence>
<dbReference type="Gene3D" id="2.40.30.170">
    <property type="match status" value="1"/>
</dbReference>
<feature type="coiled-coil region" evidence="2">
    <location>
        <begin position="126"/>
        <end position="194"/>
    </location>
</feature>
<dbReference type="InterPro" id="IPR006143">
    <property type="entry name" value="RND_pump_MFP"/>
</dbReference>
<keyword evidence="2" id="KW-0175">Coiled coil</keyword>
<evidence type="ECO:0000313" key="4">
    <source>
        <dbReference type="EMBL" id="QTD50663.1"/>
    </source>
</evidence>
<dbReference type="Proteomes" id="UP000663929">
    <property type="component" value="Chromosome"/>
</dbReference>
<dbReference type="KEGG" id="scor:J3U87_34185"/>
<evidence type="ECO:0000256" key="1">
    <source>
        <dbReference type="ARBA" id="ARBA00009477"/>
    </source>
</evidence>
<accession>A0A8A4TM85</accession>
<sequence>MNDTLKQPAPHKPRNKKKTWLVFLGSALISLLVLGFVFQEGEKAAPDERTDRAGTGMPVTVRTVSPNRHPALITALGEVTPLWQTALKSQVNGRVIELSSKLLPGNEVRQGEALVQLEDSAYRQQLNEARGRLAMARVQLLREEREASEARANWKRSGIEGEPESDLVLRVPQVEAARAEVASAESAVEHARTQLEQTTILAPYDGLIVERFVNPGASLFAGDEVAHLVGLDAAEVAVQLDAEQWSLLPRPLESATIELVDPERDLRWRASAVRDSRRLGSATRLRTLYLRVERPLAQSPPLLPGTFVRAEITGKSLENVLLVPEGALTKQGLIWYVDGQDRLRAWLAKALFWGEGSVYVAPPQEAANGLRIAIAPHAGFTRGLAVQPRQGE</sequence>